<dbReference type="CDD" id="cd05356">
    <property type="entry name" value="17beta-HSD1_like_SDR_c"/>
    <property type="match status" value="1"/>
</dbReference>
<dbReference type="InterPro" id="IPR041698">
    <property type="entry name" value="Methyltransf_25"/>
</dbReference>
<keyword evidence="26 32" id="KW-0472">Membrane</keyword>
<evidence type="ECO:0000256" key="3">
    <source>
        <dbReference type="ARBA" id="ARBA00004567"/>
    </source>
</evidence>
<evidence type="ECO:0000256" key="9">
    <source>
        <dbReference type="ARBA" id="ARBA00022490"/>
    </source>
</evidence>
<evidence type="ECO:0000256" key="27">
    <source>
        <dbReference type="ARBA" id="ARBA00023146"/>
    </source>
</evidence>
<comment type="similarity">
    <text evidence="7">Belongs to the class-II aminoacyl-tRNA synthetase family.</text>
</comment>
<keyword evidence="25" id="KW-0906">Nuclear pore complex</keyword>
<dbReference type="PRINTS" id="PR00081">
    <property type="entry name" value="GDHRDH"/>
</dbReference>
<evidence type="ECO:0000256" key="30">
    <source>
        <dbReference type="ARBA" id="ARBA00047639"/>
    </source>
</evidence>
<keyword evidence="19" id="KW-0648">Protein biosynthesis</keyword>
<evidence type="ECO:0000256" key="21">
    <source>
        <dbReference type="ARBA" id="ARBA00022989"/>
    </source>
</evidence>
<dbReference type="InterPro" id="IPR045864">
    <property type="entry name" value="aa-tRNA-synth_II/BPL/LPL"/>
</dbReference>
<keyword evidence="23" id="KW-0811">Translocation</keyword>
<evidence type="ECO:0000256" key="6">
    <source>
        <dbReference type="ARBA" id="ARBA00007373"/>
    </source>
</evidence>
<evidence type="ECO:0000256" key="4">
    <source>
        <dbReference type="ARBA" id="ARBA00004620"/>
    </source>
</evidence>
<dbReference type="InterPro" id="IPR014908">
    <property type="entry name" value="Nucleoporin_Nup133/Nup155_N"/>
</dbReference>
<dbReference type="FunFam" id="3.40.50.800:FF:000015">
    <property type="entry name" value="Histidyl-tRNA synthetase, mitochondrial"/>
    <property type="match status" value="1"/>
</dbReference>
<dbReference type="GO" id="GO:0051028">
    <property type="term" value="P:mRNA transport"/>
    <property type="evidence" value="ECO:0007669"/>
    <property type="project" value="UniProtKB-KW"/>
</dbReference>
<keyword evidence="21 32" id="KW-1133">Transmembrane helix</keyword>
<keyword evidence="8" id="KW-0813">Transport</keyword>
<evidence type="ECO:0000256" key="22">
    <source>
        <dbReference type="ARBA" id="ARBA00023002"/>
    </source>
</evidence>
<dbReference type="HAMAP" id="MF_03107">
    <property type="entry name" value="3_ketoreductase"/>
    <property type="match status" value="1"/>
</dbReference>
<evidence type="ECO:0000256" key="19">
    <source>
        <dbReference type="ARBA" id="ARBA00022917"/>
    </source>
</evidence>
<evidence type="ECO:0000256" key="33">
    <source>
        <dbReference type="SAM" id="MobiDB-lite"/>
    </source>
</evidence>
<keyword evidence="9" id="KW-0963">Cytoplasm</keyword>
<keyword evidence="13" id="KW-0547">Nucleotide-binding</keyword>
<dbReference type="SUPFAM" id="SSF55681">
    <property type="entry name" value="Class II aaRS and biotin synthetases"/>
    <property type="match status" value="1"/>
</dbReference>
<dbReference type="GO" id="GO:0005524">
    <property type="term" value="F:ATP binding"/>
    <property type="evidence" value="ECO:0007669"/>
    <property type="project" value="UniProtKB-KW"/>
</dbReference>
<evidence type="ECO:0000256" key="28">
    <source>
        <dbReference type="ARBA" id="ARBA00023160"/>
    </source>
</evidence>
<evidence type="ECO:0000256" key="15">
    <source>
        <dbReference type="ARBA" id="ARBA00022824"/>
    </source>
</evidence>
<dbReference type="Pfam" id="PF03129">
    <property type="entry name" value="HGTP_anticodon"/>
    <property type="match status" value="1"/>
</dbReference>
<comment type="function">
    <text evidence="32">Component of the microsomal membrane bound fatty acid elongation system, which produces the 26-carbon very long-chain fatty acids (VLCFA) from palmitate. Catalyzes the reduction of the 3-ketoacyl-CoA intermediate that is formed in each cycle of fatty acid elongation. VLCFAs serve as precursors for ceramide and sphingolipids.</text>
</comment>
<dbReference type="GO" id="GO:0030497">
    <property type="term" value="P:fatty acid elongation"/>
    <property type="evidence" value="ECO:0007669"/>
    <property type="project" value="UniProtKB-UniRule"/>
</dbReference>
<evidence type="ECO:0000256" key="2">
    <source>
        <dbReference type="ARBA" id="ARBA00004496"/>
    </source>
</evidence>
<dbReference type="GO" id="GO:0036228">
    <property type="term" value="P:protein localization to nuclear inner membrane"/>
    <property type="evidence" value="ECO:0007669"/>
    <property type="project" value="TreeGrafter"/>
</dbReference>
<dbReference type="Gene3D" id="1.25.40.440">
    <property type="entry name" value="Nucleoporin, helical domain, central subdomain"/>
    <property type="match status" value="1"/>
</dbReference>
<dbReference type="InterPro" id="IPR042537">
    <property type="entry name" value="Nucleoporin_Nup155_C_2"/>
</dbReference>
<evidence type="ECO:0000256" key="12">
    <source>
        <dbReference type="ARBA" id="ARBA00022692"/>
    </source>
</evidence>
<dbReference type="GO" id="GO:0005789">
    <property type="term" value="C:endoplasmic reticulum membrane"/>
    <property type="evidence" value="ECO:0007669"/>
    <property type="project" value="UniProtKB-SubCell"/>
</dbReference>
<dbReference type="FunFam" id="3.30.930.10:FF:000021">
    <property type="entry name" value="Probable histidine--tRNA ligase, mitochondrial"/>
    <property type="match status" value="1"/>
</dbReference>
<dbReference type="InterPro" id="IPR029063">
    <property type="entry name" value="SAM-dependent_MTases_sf"/>
</dbReference>
<evidence type="ECO:0000256" key="8">
    <source>
        <dbReference type="ARBA" id="ARBA00022448"/>
    </source>
</evidence>
<dbReference type="GO" id="GO:0004821">
    <property type="term" value="F:histidine-tRNA ligase activity"/>
    <property type="evidence" value="ECO:0007669"/>
    <property type="project" value="UniProtKB-EC"/>
</dbReference>
<keyword evidence="15 32" id="KW-0256">Endoplasmic reticulum</keyword>
<dbReference type="GO" id="GO:0051292">
    <property type="term" value="P:nuclear pore complex assembly"/>
    <property type="evidence" value="ECO:0007669"/>
    <property type="project" value="UniProtKB-ARBA"/>
</dbReference>
<dbReference type="CDD" id="cd00859">
    <property type="entry name" value="HisRS_anticodon"/>
    <property type="match status" value="1"/>
</dbReference>
<dbReference type="GO" id="GO:0017056">
    <property type="term" value="F:structural constituent of nuclear pore"/>
    <property type="evidence" value="ECO:0007669"/>
    <property type="project" value="InterPro"/>
</dbReference>
<evidence type="ECO:0000256" key="1">
    <source>
        <dbReference type="ARBA" id="ARBA00004335"/>
    </source>
</evidence>
<dbReference type="GO" id="GO:0006606">
    <property type="term" value="P:protein import into nucleus"/>
    <property type="evidence" value="ECO:0007669"/>
    <property type="project" value="TreeGrafter"/>
</dbReference>
<comment type="function">
    <text evidence="31">Catalyzes the aminoacylation of histidyl-tRNA in both the cytoplasm and the mitochondrion.</text>
</comment>
<feature type="region of interest" description="Disordered" evidence="33">
    <location>
        <begin position="1102"/>
        <end position="1159"/>
    </location>
</feature>
<keyword evidence="20" id="KW-0653">Protein transport</keyword>
<gene>
    <name evidence="35" type="ORF">PCL_11512</name>
</gene>
<dbReference type="GO" id="GO:0006427">
    <property type="term" value="P:histidyl-tRNA aminoacylation"/>
    <property type="evidence" value="ECO:0007669"/>
    <property type="project" value="InterPro"/>
</dbReference>
<feature type="compositionally biased region" description="Polar residues" evidence="33">
    <location>
        <begin position="1133"/>
        <end position="1144"/>
    </location>
</feature>
<evidence type="ECO:0000256" key="14">
    <source>
        <dbReference type="ARBA" id="ARBA00022816"/>
    </source>
</evidence>
<keyword evidence="22 32" id="KW-0560">Oxidoreductase</keyword>
<dbReference type="EC" id="1.1.1.330" evidence="32"/>
<evidence type="ECO:0000256" key="11">
    <source>
        <dbReference type="ARBA" id="ARBA00022598"/>
    </source>
</evidence>
<dbReference type="InterPro" id="IPR036291">
    <property type="entry name" value="NAD(P)-bd_dom_sf"/>
</dbReference>
<dbReference type="InterPro" id="IPR004154">
    <property type="entry name" value="Anticodon-bd"/>
</dbReference>
<dbReference type="Pfam" id="PF03177">
    <property type="entry name" value="Nucleoporin_C"/>
    <property type="match status" value="1"/>
</dbReference>
<evidence type="ECO:0000256" key="16">
    <source>
        <dbReference type="ARBA" id="ARBA00022832"/>
    </source>
</evidence>
<dbReference type="GO" id="GO:0030148">
    <property type="term" value="P:sphingolipid biosynthetic process"/>
    <property type="evidence" value="ECO:0007669"/>
    <property type="project" value="UniProtKB-ARBA"/>
</dbReference>
<dbReference type="Pfam" id="PF13649">
    <property type="entry name" value="Methyltransf_25"/>
    <property type="match status" value="1"/>
</dbReference>
<comment type="catalytic activity">
    <reaction evidence="32">
        <text>a very-long-chain (3R)-3-hydroxyacyl-CoA + NADP(+) = a very-long-chain 3-oxoacyl-CoA + NADPH + H(+)</text>
        <dbReference type="Rhea" id="RHEA:48680"/>
        <dbReference type="ChEBI" id="CHEBI:15378"/>
        <dbReference type="ChEBI" id="CHEBI:57783"/>
        <dbReference type="ChEBI" id="CHEBI:58349"/>
        <dbReference type="ChEBI" id="CHEBI:85440"/>
        <dbReference type="ChEBI" id="CHEBI:90725"/>
        <dbReference type="EC" id="1.1.1.330"/>
    </reaction>
</comment>
<evidence type="ECO:0000259" key="34">
    <source>
        <dbReference type="PROSITE" id="PS50862"/>
    </source>
</evidence>
<feature type="region of interest" description="Disordered" evidence="33">
    <location>
        <begin position="939"/>
        <end position="981"/>
    </location>
</feature>
<reference evidence="35 36" key="1">
    <citation type="journal article" date="2016" name="Front. Microbiol.">
        <title>Genome and transcriptome sequences reveal the specific parasitism of the nematophagous Purpureocillium lilacinum 36-1.</title>
        <authorList>
            <person name="Xie J."/>
            <person name="Li S."/>
            <person name="Mo C."/>
            <person name="Xiao X."/>
            <person name="Peng D."/>
            <person name="Wang G."/>
            <person name="Xiao Y."/>
        </authorList>
    </citation>
    <scope>NUCLEOTIDE SEQUENCE [LARGE SCALE GENOMIC DNA]</scope>
    <source>
        <strain evidence="35 36">36-1</strain>
    </source>
</reference>
<dbReference type="PROSITE" id="PS00061">
    <property type="entry name" value="ADH_SHORT"/>
    <property type="match status" value="1"/>
</dbReference>
<feature type="region of interest" description="Disordered" evidence="33">
    <location>
        <begin position="477"/>
        <end position="507"/>
    </location>
</feature>
<dbReference type="Pfam" id="PF13393">
    <property type="entry name" value="tRNA-synt_His"/>
    <property type="match status" value="1"/>
</dbReference>
<dbReference type="Gene3D" id="3.40.50.150">
    <property type="entry name" value="Vaccinia Virus protein VP39"/>
    <property type="match status" value="1"/>
</dbReference>
<evidence type="ECO:0000313" key="35">
    <source>
        <dbReference type="EMBL" id="PWI71418.1"/>
    </source>
</evidence>
<proteinExistence type="inferred from homology"/>
<dbReference type="Gene3D" id="1.20.58.1780">
    <property type="match status" value="1"/>
</dbReference>
<feature type="domain" description="Aminoacyl-transfer RNA synthetases class-II family profile" evidence="34">
    <location>
        <begin position="508"/>
        <end position="879"/>
    </location>
</feature>
<evidence type="ECO:0000256" key="18">
    <source>
        <dbReference type="ARBA" id="ARBA00022857"/>
    </source>
</evidence>
<evidence type="ECO:0000256" key="23">
    <source>
        <dbReference type="ARBA" id="ARBA00023010"/>
    </source>
</evidence>
<dbReference type="InterPro" id="IPR007187">
    <property type="entry name" value="Nucleoporin_Nup133/Nup155_C"/>
</dbReference>
<evidence type="ECO:0000256" key="17">
    <source>
        <dbReference type="ARBA" id="ARBA00022840"/>
    </source>
</evidence>
<comment type="pathway">
    <text evidence="5">Lipid metabolism; fatty acid biosynthesis.</text>
</comment>
<dbReference type="PROSITE" id="PS50862">
    <property type="entry name" value="AA_TRNA_LIGASE_II"/>
    <property type="match status" value="1"/>
</dbReference>
<dbReference type="Gene3D" id="1.20.120.1880">
    <property type="entry name" value="Nucleoporin, helical C-terminal domain"/>
    <property type="match status" value="1"/>
</dbReference>
<name>A0A2U3EA86_PURLI</name>
<dbReference type="Gene3D" id="3.30.930.10">
    <property type="entry name" value="Bira Bifunctional Protein, Domain 2"/>
    <property type="match status" value="1"/>
</dbReference>
<dbReference type="InterPro" id="IPR042538">
    <property type="entry name" value="Nucleoporin_Nup155_C_3"/>
</dbReference>
<comment type="similarity">
    <text evidence="32">Belongs to the short-chain dehydrogenases/reductases (SDR) family.</text>
</comment>
<dbReference type="Pfam" id="PF00106">
    <property type="entry name" value="adh_short"/>
    <property type="match status" value="1"/>
</dbReference>
<feature type="binding site" evidence="32">
    <location>
        <position position="295"/>
    </location>
    <ligand>
        <name>substrate</name>
    </ligand>
</feature>
<dbReference type="SUPFAM" id="SSF51735">
    <property type="entry name" value="NAD(P)-binding Rossmann-fold domains"/>
    <property type="match status" value="1"/>
</dbReference>
<dbReference type="FunFam" id="1.25.40.450:FF:000002">
    <property type="entry name" value="Putative non-repetitive nucleoporin"/>
    <property type="match status" value="1"/>
</dbReference>
<dbReference type="Pfam" id="PF08801">
    <property type="entry name" value="Nucleoporin_N"/>
    <property type="match status" value="1"/>
</dbReference>
<dbReference type="InterPro" id="IPR033656">
    <property type="entry name" value="HisRS_anticodon"/>
</dbReference>
<dbReference type="Proteomes" id="UP000245956">
    <property type="component" value="Unassembled WGS sequence"/>
</dbReference>
<keyword evidence="12 32" id="KW-0812">Transmembrane</keyword>
<dbReference type="Gene3D" id="3.40.50.720">
    <property type="entry name" value="NAD(P)-binding Rossmann-like Domain"/>
    <property type="match status" value="1"/>
</dbReference>
<dbReference type="GO" id="GO:0031965">
    <property type="term" value="C:nuclear membrane"/>
    <property type="evidence" value="ECO:0007669"/>
    <property type="project" value="UniProtKB-SubCell"/>
</dbReference>
<dbReference type="EMBL" id="LCWV01000007">
    <property type="protein sequence ID" value="PWI71418.1"/>
    <property type="molecule type" value="Genomic_DNA"/>
</dbReference>
<evidence type="ECO:0000256" key="7">
    <source>
        <dbReference type="ARBA" id="ARBA00008226"/>
    </source>
</evidence>
<dbReference type="Gene3D" id="1.25.40.450">
    <property type="entry name" value="Nucleoporin, helical domain, N-terminal subdomain"/>
    <property type="match status" value="1"/>
</dbReference>
<accession>A0A2U3EA86</accession>
<evidence type="ECO:0000256" key="32">
    <source>
        <dbReference type="HAMAP-Rule" id="MF_03107"/>
    </source>
</evidence>
<feature type="region of interest" description="Disordered" evidence="33">
    <location>
        <begin position="2584"/>
        <end position="2603"/>
    </location>
</feature>
<feature type="active site" description="Proton acceptor" evidence="32">
    <location>
        <position position="308"/>
    </location>
</feature>
<keyword evidence="14" id="KW-0509">mRNA transport</keyword>
<comment type="subcellular location">
    <subcellularLocation>
        <location evidence="2">Cytoplasm</location>
    </subcellularLocation>
    <subcellularLocation>
        <location evidence="32">Endoplasmic reticulum membrane</location>
        <topology evidence="32">Single-pass membrane protein</topology>
    </subcellularLocation>
    <subcellularLocation>
        <location evidence="1">Nucleus membrane</location>
        <topology evidence="1">Peripheral membrane protein</topology>
        <orientation evidence="1">Cytoplasmic side</orientation>
    </subcellularLocation>
    <subcellularLocation>
        <location evidence="4">Nucleus membrane</location>
        <topology evidence="4">Peripheral membrane protein</topology>
        <orientation evidence="4">Nucleoplasmic side</orientation>
    </subcellularLocation>
    <subcellularLocation>
        <location evidence="3">Nucleus</location>
        <location evidence="3">Nuclear pore complex</location>
    </subcellularLocation>
</comment>
<evidence type="ECO:0000313" key="36">
    <source>
        <dbReference type="Proteomes" id="UP000245956"/>
    </source>
</evidence>
<dbReference type="InterPro" id="IPR041715">
    <property type="entry name" value="HisRS-like_core"/>
</dbReference>
<dbReference type="CDD" id="cd00773">
    <property type="entry name" value="HisRS-like_core"/>
    <property type="match status" value="1"/>
</dbReference>
<dbReference type="InterPro" id="IPR015807">
    <property type="entry name" value="His-tRNA-ligase"/>
</dbReference>
<dbReference type="InterPro" id="IPR006195">
    <property type="entry name" value="aa-tRNA-synth_II"/>
</dbReference>
<keyword evidence="27" id="KW-0030">Aminoacyl-tRNA synthetase</keyword>
<dbReference type="InterPro" id="IPR002347">
    <property type="entry name" value="SDR_fam"/>
</dbReference>
<dbReference type="GO" id="GO:0000972">
    <property type="term" value="P:transcription-dependent tethering of RNA polymerase II gene DNA at nuclear periphery"/>
    <property type="evidence" value="ECO:0007669"/>
    <property type="project" value="TreeGrafter"/>
</dbReference>
<dbReference type="GO" id="GO:0044611">
    <property type="term" value="C:nuclear pore inner ring"/>
    <property type="evidence" value="ECO:0007669"/>
    <property type="project" value="TreeGrafter"/>
</dbReference>
<keyword evidence="24 32" id="KW-0443">Lipid metabolism</keyword>
<feature type="compositionally biased region" description="Pro residues" evidence="33">
    <location>
        <begin position="1114"/>
        <end position="1126"/>
    </location>
</feature>
<dbReference type="Gene3D" id="3.40.50.800">
    <property type="entry name" value="Anticodon-binding domain"/>
    <property type="match status" value="1"/>
</dbReference>
<keyword evidence="11" id="KW-0436">Ligase</keyword>
<keyword evidence="18 32" id="KW-0521">NADP</keyword>
<dbReference type="NCBIfam" id="TIGR00442">
    <property type="entry name" value="hisS"/>
    <property type="match status" value="1"/>
</dbReference>
<dbReference type="InterPro" id="IPR042533">
    <property type="entry name" value="Nucleoporin_Nup155_C_1"/>
</dbReference>
<organism evidence="35 36">
    <name type="scientific">Purpureocillium lilacinum</name>
    <name type="common">Paecilomyces lilacinus</name>
    <dbReference type="NCBI Taxonomy" id="33203"/>
    <lineage>
        <taxon>Eukaryota</taxon>
        <taxon>Fungi</taxon>
        <taxon>Dikarya</taxon>
        <taxon>Ascomycota</taxon>
        <taxon>Pezizomycotina</taxon>
        <taxon>Sordariomycetes</taxon>
        <taxon>Hypocreomycetidae</taxon>
        <taxon>Hypocreales</taxon>
        <taxon>Ophiocordycipitaceae</taxon>
        <taxon>Purpureocillium</taxon>
    </lineage>
</organism>
<evidence type="ECO:0000256" key="20">
    <source>
        <dbReference type="ARBA" id="ARBA00022927"/>
    </source>
</evidence>
<keyword evidence="10 32" id="KW-0444">Lipid biosynthesis</keyword>
<dbReference type="InterPro" id="IPR036621">
    <property type="entry name" value="Anticodon-bd_dom_sf"/>
</dbReference>
<evidence type="ECO:0000256" key="31">
    <source>
        <dbReference type="ARBA" id="ARBA00058343"/>
    </source>
</evidence>
<dbReference type="SUPFAM" id="SSF53335">
    <property type="entry name" value="S-adenosyl-L-methionine-dependent methyltransferases"/>
    <property type="match status" value="1"/>
</dbReference>
<protein>
    <recommendedName>
        <fullName evidence="32">Very-long-chain 3-oxoacyl-CoA reductase</fullName>
        <ecNumber evidence="32">1.1.1.330</ecNumber>
    </recommendedName>
    <alternativeName>
        <fullName evidence="32">3-ketoacyl-CoA reductase</fullName>
        <shortName evidence="32">3-ketoreductase</shortName>
        <shortName evidence="32">KAR</shortName>
    </alternativeName>
    <alternativeName>
        <fullName evidence="32">Microsomal beta-keto-reductase</fullName>
    </alternativeName>
</protein>
<evidence type="ECO:0000256" key="26">
    <source>
        <dbReference type="ARBA" id="ARBA00023136"/>
    </source>
</evidence>
<dbReference type="CDD" id="cd02440">
    <property type="entry name" value="AdoMet_MTases"/>
    <property type="match status" value="1"/>
</dbReference>
<dbReference type="UniPathway" id="UPA00094"/>
<dbReference type="SUPFAM" id="SSF52954">
    <property type="entry name" value="Class II aaRS ABD-related"/>
    <property type="match status" value="1"/>
</dbReference>
<evidence type="ECO:0000256" key="25">
    <source>
        <dbReference type="ARBA" id="ARBA00023132"/>
    </source>
</evidence>
<keyword evidence="28 32" id="KW-0275">Fatty acid biosynthesis</keyword>
<dbReference type="FunFam" id="1.25.40.440:FF:000001">
    <property type="entry name" value="Nuclear pore complex subunit"/>
    <property type="match status" value="1"/>
</dbReference>
<comment type="caution">
    <text evidence="35">The sequence shown here is derived from an EMBL/GenBank/DDBJ whole genome shotgun (WGS) entry which is preliminary data.</text>
</comment>
<evidence type="ECO:0000256" key="10">
    <source>
        <dbReference type="ARBA" id="ARBA00022516"/>
    </source>
</evidence>
<dbReference type="InterPro" id="IPR004870">
    <property type="entry name" value="Nucleoporin_Nup155"/>
</dbReference>
<comment type="catalytic activity">
    <reaction evidence="30">
        <text>tRNA(His) + L-histidine + ATP = L-histidyl-tRNA(His) + AMP + diphosphate + H(+)</text>
        <dbReference type="Rhea" id="RHEA:17313"/>
        <dbReference type="Rhea" id="RHEA-COMP:9665"/>
        <dbReference type="Rhea" id="RHEA-COMP:9689"/>
        <dbReference type="ChEBI" id="CHEBI:15378"/>
        <dbReference type="ChEBI" id="CHEBI:30616"/>
        <dbReference type="ChEBI" id="CHEBI:33019"/>
        <dbReference type="ChEBI" id="CHEBI:57595"/>
        <dbReference type="ChEBI" id="CHEBI:78442"/>
        <dbReference type="ChEBI" id="CHEBI:78527"/>
        <dbReference type="ChEBI" id="CHEBI:456215"/>
        <dbReference type="EC" id="6.1.1.21"/>
    </reaction>
</comment>
<evidence type="ECO:0000256" key="24">
    <source>
        <dbReference type="ARBA" id="ARBA00023098"/>
    </source>
</evidence>
<dbReference type="GO" id="GO:0005739">
    <property type="term" value="C:mitochondrion"/>
    <property type="evidence" value="ECO:0007669"/>
    <property type="project" value="UniProtKB-ARBA"/>
</dbReference>
<evidence type="ECO:0000256" key="5">
    <source>
        <dbReference type="ARBA" id="ARBA00005194"/>
    </source>
</evidence>
<evidence type="ECO:0000256" key="29">
    <source>
        <dbReference type="ARBA" id="ARBA00023242"/>
    </source>
</evidence>
<keyword evidence="16 32" id="KW-0276">Fatty acid metabolism</keyword>
<dbReference type="GO" id="GO:0141040">
    <property type="term" value="F:very-long-chain 3-oxoacyl-CoA reductase activity"/>
    <property type="evidence" value="ECO:0007669"/>
    <property type="project" value="UniProtKB-EC"/>
</dbReference>
<dbReference type="InterPro" id="IPR027533">
    <property type="entry name" value="3_ketoreductase_fungal"/>
</dbReference>
<comment type="similarity">
    <text evidence="6">Belongs to the non-repetitive/WGA-negative nucleoporin family.</text>
</comment>
<dbReference type="PANTHER" id="PTHR10350:SF6">
    <property type="entry name" value="NUCLEAR PORE COMPLEX PROTEIN NUP155"/>
    <property type="match status" value="1"/>
</dbReference>
<keyword evidence="17" id="KW-0067">ATP-binding</keyword>
<dbReference type="InterPro" id="IPR020904">
    <property type="entry name" value="Sc_DH/Rdtase_CS"/>
</dbReference>
<dbReference type="GO" id="GO:0006405">
    <property type="term" value="P:RNA export from nucleus"/>
    <property type="evidence" value="ECO:0007669"/>
    <property type="project" value="TreeGrafter"/>
</dbReference>
<dbReference type="GO" id="GO:0045703">
    <property type="term" value="F:ketoreductase activity"/>
    <property type="evidence" value="ECO:0007669"/>
    <property type="project" value="UniProtKB-UniRule"/>
</dbReference>
<sequence>MDSNKIFTSQVSGLQCAPGRTAGGLKESAGVEKNDVPEKVKLVSVAQTLQIVEARIAARRPSGFPRDALPPNIIIIDRRLSAASPAPVTMDHPLVQKALGYIRQIPPVPEQVQLGFAAIGALYLGSKLLSYLSLLLSAFVFVGHPLRRYGRAGSWAVVTGASDGLGKEYAMQLAAKGFNLVLVSRTQSKLDTLAKEIEQKYPGKGLQVKTLAMDFAKNDDRDYDLLRELIRGLDIAVLINNVGQSHSIPVSFIETPKEELENIVTINCIGTLKVTQIVAPVLKARKHGLILTMGSFGGWTPTPYLATYSGSKAFLQQWSNALASELADDHVDVYLVLSHLVTTAMSKVRRPSLLIPNARNFVKSALGKIGLGGYQTAPNTYTPWWSHAVMLWLIENVPGVNSPITIWYNKKMHVDIRKRALRKREREAKKHKIRPALIRAAVARPGLSLSKPLPLPIRRNFATSRFLQTSPLAFDPAQQDQEDTMAAQEGGKEGKKSGGGVTLKTPKGTRDWAGEDMLLRDEVFKSITDIFKRHGGSPLDTPVFELKEILAGKYGEDQRLVYDLGDQGGEICSLRYDLTVPFARWLAMNNVQQIKRYHLAKVYRRDQPAIARGRYREFHQCDFDIAGVYDPMIPDAEILRIIVEVFEALDLGITIKLNHRKILDGMFAVAGVPAEKTRTISSAVDKLDKMAWPEVKKEMVEEKGLAEEVADRIGEYVLNKGTVSQMVEYIRGNEQLIANETVKAGVDDMALLGTYLDAMEVSDKITFDLSLARGLDYYTGLIYEVINLPPKEDGTAGKKKLKKDDPANQVGSIAAGGRYDNLVGMYGKKTIPCVGISFGVDRIFTILKARRERENAAKTRTTDVYVMAFGGREFNGLLPERMSVASKLWKAGIRAEYSPKVKPKLPQQFKAAEDRDVPLGIILGQDELAAGQVRLKQLGQGGQGEASGDEDNRGKLRHRPRPCREKSKLVPASPASASRTSEPVYRTITNIPFPSFSFATRLNGPTHARRDIHSRHRDRFKLRDLIDDDWFRRAGWLHAAPPARAVSSIDLGLGDRPHTAHAHFWTTPVRPVPGAFMNTPALASRFQPSNDPVRRQLFPVSEETHAGSGIPANSAPPGPLAPPSTNAPPGASTAITQAGSSQPNLVAMTPLPPPRAENAPPVVKAAKAINAFLQLDESFPDLDSYCRQGASSDYELPGPDSAWAPFHKTQMYPIPNQVFDHYNAGELQTLMGLFAEINHAWVVIDNSLFLWDYTHPDPELIGFEDQPHTINAVALVPPKPGIFVNTITHILVVATSSEMILLGVSATDTPAGTKSVALYQTKLTLPLRGVDVRIISGSADGRIFFGGSTDIDINELYYQSEEKWFSNRCGKINHTNPGWSSVVSLQSSFWGTKAPEHLVQIVIDDSRRLVYTLSSKSTIRTYHMEAPDRLNKVIEKEKVYCLRDIAHMITQSKLLSDRMNIVSISTIAKQEASKLHLMALTDTGCRLFFSATSASSYLYGSQSNMAPQSMQVQFIKFPPSANPRRISQLAQPGQPGSESVVDLESVMLLGSRQGARFAPGFFLDFVSSTSDANVDTLFVSGPETGRIKRTSPTTPLRYFEQASWIDIGSRAEAVGLITKPFAAAQQPLGFGNELAVQFDEPPSEFAVLTNTGIHVIRRRRLVDTFAAAIRDAPGDEALDVITRRLIQLYGRVETVSTALAVACGQGGDGRPGAARAIDQATQDRARGLFVDFGGQPTITETDGIALTTDSVRLSSRHDALALYLSRLIRKLWKAPVIKSGVSPAGGIVIDSVVPIRKLVSTQENLERLRKFIDSNRGLIQGMSGPSDLQRVASRQEEVALQAEHQALYALQKLMESISEGISFVLMMFDERVSDIFVRLDETARQQLKDLTYEKLFSQADGKDLAKLLVKAIVNRNIESGSNVETVADALRRRCGSFCSPDDVVIFKAQEQLKRASEQPLSTNLSRSLLHESLKLFERVAGSLTFANLQTAVAQYINLKYYAGAIQLCLVVARESDRGNTALQWVNDGKPTNDPRGIAFEKRKRCYDLIHDVLRDLDMASSKEPELIDGKLTVIATKKLEAYDVVNGSDDEVFHFDLYEWYIQQGWTDRILAIDSPHVITFLQRLAATNVEHADLLCRFYTNRSRFFDAAEVQAELANSDFALGIKDRIRLLSLAKANANVATVGVSRQQQQMLNHAVTDLLEIANIQDDLLGRLKVDERIDPDRKREIEQALDGKVLDLSEVHDVPSSDGGFTRANKAKLFNDYADQAGYYDLCLLIYHTANYRNPTTISGTWSNLIQQTHDEVTAMLENVAAGQPSPPMPYEAVTSKIQNIAHHTSLDSFVFPIQTLLPELCRYAVAYQQDATIGADPTWPVQLFLSLGVSHDMIVRVLENIFDTQDYGFSGMVRNRIIEIIVYVVNNWVSDVRRRGGAAKGGSIGPWVGELLARCEAALPPPGQGSNNGGADLADIRRVLRTLRREVSGLIERHNGEGTVNAFDLDFVAPADLGARIIAPRAFETMGLSKRAIKTSVKISSSRASTRASMIIRTRLIVRYRPSSGFLHRTTRTMATSVSIEAAAERLSKHYHSAGSRTSAAEERQRARTSGSMMGGLAAPLLEQMGLSSAAADEVHARQPIRLLDSACGPGVFTREVQEALRRTAEGREVLARSRFVCADSSQGLVDIARRRIEEEGWVNAEARVADAMDTGLPADEFTHVAITLGLHLIPKPDAVLADVKRVLKHGGVFGATTFPSSNAQKFWFPDLRAAFASMPFDAPLPAQMPMQVHASGRWYDAEWVAAHLAAQGFRDVRVRVVPGRYRVESAEAWLRTFGGMLPWVTGTWWPEELRAEHGDREVERLVRGFLEEKYGGGGEGWDVEWEVICMTGVVDKVTE</sequence>
<dbReference type="PANTHER" id="PTHR10350">
    <property type="entry name" value="NUCLEAR PORE COMPLEX PROTEIN NUP155"/>
    <property type="match status" value="1"/>
</dbReference>
<keyword evidence="29" id="KW-0539">Nucleus</keyword>
<evidence type="ECO:0000256" key="13">
    <source>
        <dbReference type="ARBA" id="ARBA00022741"/>
    </source>
</evidence>
<dbReference type="FunFam" id="3.40.50.720:FF:000317">
    <property type="entry name" value="Very-long-chain 3-oxoacyl-CoA reductase"/>
    <property type="match status" value="1"/>
</dbReference>